<gene>
    <name evidence="6" type="ORF">OFUS_LOCUS5105</name>
</gene>
<feature type="region of interest" description="Disordered" evidence="4">
    <location>
        <begin position="635"/>
        <end position="885"/>
    </location>
</feature>
<comment type="caution">
    <text evidence="6">The sequence shown here is derived from an EMBL/GenBank/DDBJ whole genome shotgun (WGS) entry which is preliminary data.</text>
</comment>
<evidence type="ECO:0000256" key="4">
    <source>
        <dbReference type="SAM" id="MobiDB-lite"/>
    </source>
</evidence>
<keyword evidence="5" id="KW-1133">Transmembrane helix</keyword>
<reference evidence="6" key="1">
    <citation type="submission" date="2022-03" db="EMBL/GenBank/DDBJ databases">
        <authorList>
            <person name="Martin C."/>
        </authorList>
    </citation>
    <scope>NUCLEOTIDE SEQUENCE</scope>
</reference>
<evidence type="ECO:0000256" key="2">
    <source>
        <dbReference type="ARBA" id="ARBA00023157"/>
    </source>
</evidence>
<evidence type="ECO:0000313" key="6">
    <source>
        <dbReference type="EMBL" id="CAH1778141.1"/>
    </source>
</evidence>
<dbReference type="EMBL" id="CAIIXF020000002">
    <property type="protein sequence ID" value="CAH1778141.1"/>
    <property type="molecule type" value="Genomic_DNA"/>
</dbReference>
<organism evidence="6 7">
    <name type="scientific">Owenia fusiformis</name>
    <name type="common">Polychaete worm</name>
    <dbReference type="NCBI Taxonomy" id="6347"/>
    <lineage>
        <taxon>Eukaryota</taxon>
        <taxon>Metazoa</taxon>
        <taxon>Spiralia</taxon>
        <taxon>Lophotrochozoa</taxon>
        <taxon>Annelida</taxon>
        <taxon>Polychaeta</taxon>
        <taxon>Sedentaria</taxon>
        <taxon>Canalipalpata</taxon>
        <taxon>Sabellida</taxon>
        <taxon>Oweniida</taxon>
        <taxon>Oweniidae</taxon>
        <taxon>Owenia</taxon>
    </lineage>
</organism>
<feature type="compositionally biased region" description="Low complexity" evidence="4">
    <location>
        <begin position="847"/>
        <end position="856"/>
    </location>
</feature>
<comment type="caution">
    <text evidence="3">Lacks conserved residue(s) required for the propagation of feature annotation.</text>
</comment>
<dbReference type="Pfam" id="PF00431">
    <property type="entry name" value="CUB"/>
    <property type="match status" value="4"/>
</dbReference>
<dbReference type="SMART" id="SM00042">
    <property type="entry name" value="CUB"/>
    <property type="match status" value="4"/>
</dbReference>
<feature type="transmembrane region" description="Helical" evidence="5">
    <location>
        <begin position="603"/>
        <end position="626"/>
    </location>
</feature>
<protein>
    <submittedName>
        <fullName evidence="6">Uncharacterized protein</fullName>
    </submittedName>
</protein>
<evidence type="ECO:0000256" key="5">
    <source>
        <dbReference type="SAM" id="Phobius"/>
    </source>
</evidence>
<name>A0A8J1XM88_OWEFU</name>
<feature type="compositionally biased region" description="Pro residues" evidence="4">
    <location>
        <begin position="680"/>
        <end position="748"/>
    </location>
</feature>
<dbReference type="Gene3D" id="2.60.120.290">
    <property type="entry name" value="Spermadhesin, CUB domain"/>
    <property type="match status" value="4"/>
</dbReference>
<proteinExistence type="predicted"/>
<accession>A0A8J1XM88</accession>
<dbReference type="FunFam" id="2.60.120.290:FF:000005">
    <property type="entry name" value="Procollagen C-endopeptidase enhancer 1"/>
    <property type="match status" value="1"/>
</dbReference>
<dbReference type="InterPro" id="IPR035914">
    <property type="entry name" value="Sperma_CUB_dom_sf"/>
</dbReference>
<dbReference type="SUPFAM" id="SSF49854">
    <property type="entry name" value="Spermadhesin, CUB domain"/>
    <property type="match status" value="4"/>
</dbReference>
<feature type="compositionally biased region" description="Polar residues" evidence="4">
    <location>
        <begin position="788"/>
        <end position="798"/>
    </location>
</feature>
<keyword evidence="7" id="KW-1185">Reference proteome</keyword>
<evidence type="ECO:0000313" key="7">
    <source>
        <dbReference type="Proteomes" id="UP000749559"/>
    </source>
</evidence>
<dbReference type="OrthoDB" id="6118973at2759"/>
<dbReference type="PANTHER" id="PTHR24251">
    <property type="entry name" value="OVOCHYMASE-RELATED"/>
    <property type="match status" value="1"/>
</dbReference>
<dbReference type="PROSITE" id="PS01180">
    <property type="entry name" value="CUB"/>
    <property type="match status" value="4"/>
</dbReference>
<evidence type="ECO:0000256" key="1">
    <source>
        <dbReference type="ARBA" id="ARBA00022737"/>
    </source>
</evidence>
<dbReference type="CDD" id="cd00041">
    <property type="entry name" value="CUB"/>
    <property type="match status" value="4"/>
</dbReference>
<sequence>MKKIYIFGNITDLRMKHHITMSRFTTTSMMNAVPTCIFMTLTLFIGITEGQTYSDCGSPTHVPVDTSSVKTVTSYNHPSNYLSSQSCTYLIVAPETSSIQLNFTAFHLEASGTCSYDSLTIYDGQTTAYPLLGRYCGLSLPSDVISSSNYLTLSFSTDGSVTASGFSADVMANQPGSASTIRGECGSMLPVFALSDASQNLYSLNYPDPYPVYQDCSWLVMTADTSKVIMLTLQGMDIESTLSCSNDVLKVHDGDTIYRSTLKSWCGQLSNLTASDRSVVTTGNSATVRFTTNGFNSGAGFNLSYVYTDPPPTTTTTTPAPSTLPAGTYSACTGGSYFDALSENQTIYSPGYPLQYGSDLECRYILTAADPGSYVRVAIEYIDLEVTSTCSYDYLAFRSGDDFSAPMLLKTCQGTTSGPDTWPASTGRSMAVSFITDGSVTNTGFLLKFWQVPNPLAATAISPSGVVTRYAYEKINGTLYSPNWINGVYLTSYANDIDVSWIITAFDEDNIVKIYAIDFSLQSSDFYGSCLTYDYVEFRDGDQAFSTLIDRWCGSRIGYSLQTTGRSLHIRMKTDSYDVYSGFKINYWTVLKSKPEETDGFKLSGGAIAGIVVPIVFLVIIIQVCCRCMKKKKQSANITPTPGNADKNRTPPAPPKPTPSKHAPSLPPPYGSVIVSPMRPQAPRPPPPPAPNQFGPPPPNQFGPPPGPFPPPGPRFMPPPSAPQAPPVYPPNAPTYPPTNTPMYPPQRPSTYPLNGPANDPVYPPPPHDPRVPPSQPPPSYANFAKSGPSQGIYSIQTDMKDVPEALPYNTGQGYNLPSAPYGPPGQSGVYYDNVNAGGEDDPDAPPAVALPAGVGKLDPITEAEISKHEKRERKKKLKKAQNKLNVMSTFRDSISDNHLKM</sequence>
<dbReference type="Proteomes" id="UP000749559">
    <property type="component" value="Unassembled WGS sequence"/>
</dbReference>
<keyword evidence="2" id="KW-1015">Disulfide bond</keyword>
<dbReference type="AlphaFoldDB" id="A0A8J1XM88"/>
<feature type="compositionally biased region" description="Basic residues" evidence="4">
    <location>
        <begin position="871"/>
        <end position="882"/>
    </location>
</feature>
<feature type="compositionally biased region" description="Pro residues" evidence="4">
    <location>
        <begin position="762"/>
        <end position="780"/>
    </location>
</feature>
<dbReference type="InterPro" id="IPR000859">
    <property type="entry name" value="CUB_dom"/>
</dbReference>
<keyword evidence="5" id="KW-0812">Transmembrane</keyword>
<keyword evidence="5" id="KW-0472">Membrane</keyword>
<evidence type="ECO:0000256" key="3">
    <source>
        <dbReference type="PROSITE-ProRule" id="PRU00059"/>
    </source>
</evidence>
<keyword evidence="1" id="KW-0677">Repeat</keyword>